<reference evidence="1" key="1">
    <citation type="submission" date="2020-04" db="EMBL/GenBank/DDBJ databases">
        <title>Global-level population genomics supports evidence of horizontal gene transfer on evolution of Rhizobia in Lentils.</title>
        <authorList>
            <person name="Gai Y."/>
            <person name="Cook D."/>
            <person name="Riely B."/>
        </authorList>
    </citation>
    <scope>NUCLEOTIDE SEQUENCE</scope>
    <source>
        <strain evidence="1">Derici101B</strain>
    </source>
</reference>
<dbReference type="Pfam" id="PF06169">
    <property type="entry name" value="DUF982"/>
    <property type="match status" value="1"/>
</dbReference>
<dbReference type="RefSeq" id="WP_077978107.1">
    <property type="nucleotide sequence ID" value="NZ_JAAXBR010000015.1"/>
</dbReference>
<evidence type="ECO:0000313" key="2">
    <source>
        <dbReference type="Proteomes" id="UP000825699"/>
    </source>
</evidence>
<comment type="caution">
    <text evidence="1">The sequence shown here is derived from an EMBL/GenBank/DDBJ whole genome shotgun (WGS) entry which is preliminary data.</text>
</comment>
<dbReference type="InterPro" id="IPR010385">
    <property type="entry name" value="DUF982"/>
</dbReference>
<accession>A0AAJ1EFY7</accession>
<name>A0AAJ1EFY7_RHILE</name>
<dbReference type="Gene3D" id="6.10.250.730">
    <property type="match status" value="1"/>
</dbReference>
<dbReference type="EMBL" id="JAAXEP010000012">
    <property type="protein sequence ID" value="MBY5630865.1"/>
    <property type="molecule type" value="Genomic_DNA"/>
</dbReference>
<organism evidence="1 2">
    <name type="scientific">Rhizobium leguminosarum</name>
    <dbReference type="NCBI Taxonomy" id="384"/>
    <lineage>
        <taxon>Bacteria</taxon>
        <taxon>Pseudomonadati</taxon>
        <taxon>Pseudomonadota</taxon>
        <taxon>Alphaproteobacteria</taxon>
        <taxon>Hyphomicrobiales</taxon>
        <taxon>Rhizobiaceae</taxon>
        <taxon>Rhizobium/Agrobacterium group</taxon>
        <taxon>Rhizobium</taxon>
    </lineage>
</organism>
<dbReference type="AlphaFoldDB" id="A0AAJ1EFY7"/>
<protein>
    <submittedName>
        <fullName evidence="1">DUF982 domain-containing protein</fullName>
    </submittedName>
</protein>
<sequence length="88" mass="9927">MSTLVIESDFTVAWKVPVQVRVGRGFVESVRGPEEGLQYLSYRWPVTSGTCYDEARLKCLRALQKRFPCEAARDAFILAAQEARMLAS</sequence>
<dbReference type="Proteomes" id="UP000825699">
    <property type="component" value="Unassembled WGS sequence"/>
</dbReference>
<evidence type="ECO:0000313" key="1">
    <source>
        <dbReference type="EMBL" id="MBY5630865.1"/>
    </source>
</evidence>
<proteinExistence type="predicted"/>
<gene>
    <name evidence="1" type="ORF">HFO42_22560</name>
</gene>